<gene>
    <name evidence="4" type="ORF">B0T18DRAFT_83434</name>
</gene>
<dbReference type="SUPFAM" id="SSF57850">
    <property type="entry name" value="RING/U-box"/>
    <property type="match status" value="1"/>
</dbReference>
<evidence type="ECO:0000313" key="5">
    <source>
        <dbReference type="Proteomes" id="UP001172155"/>
    </source>
</evidence>
<dbReference type="AlphaFoldDB" id="A0AA40KB12"/>
<keyword evidence="1" id="KW-0863">Zinc-finger</keyword>
<sequence>MNILRRHSKRASLSVDNKDSMLSEKKKKQGTVRTVEVDPEEHPDCPICQDPVGIISESGTLEHWRYLPCNHKFGRECIRTYLAGWFESSDKPLCPICRAPAYHTCGHVVLPQPPGVQRRPTTTTCDFCSIYNSARWLIPSRQRRHKPQVVWRRALLTLVPRNTMAHWRAREAWIRAQEQYEGHKGYVPWQTWWETRDRQPPVPKR</sequence>
<dbReference type="InterPro" id="IPR013083">
    <property type="entry name" value="Znf_RING/FYVE/PHD"/>
</dbReference>
<keyword evidence="1" id="KW-0862">Zinc</keyword>
<accession>A0AA40KB12</accession>
<dbReference type="Gene3D" id="3.30.40.10">
    <property type="entry name" value="Zinc/RING finger domain, C3HC4 (zinc finger)"/>
    <property type="match status" value="1"/>
</dbReference>
<dbReference type="Pfam" id="PF13639">
    <property type="entry name" value="zf-RING_2"/>
    <property type="match status" value="1"/>
</dbReference>
<protein>
    <recommendedName>
        <fullName evidence="3">RING-type domain-containing protein</fullName>
    </recommendedName>
</protein>
<dbReference type="SMART" id="SM00184">
    <property type="entry name" value="RING"/>
    <property type="match status" value="1"/>
</dbReference>
<comment type="caution">
    <text evidence="4">The sequence shown here is derived from an EMBL/GenBank/DDBJ whole genome shotgun (WGS) entry which is preliminary data.</text>
</comment>
<dbReference type="GO" id="GO:0008270">
    <property type="term" value="F:zinc ion binding"/>
    <property type="evidence" value="ECO:0007669"/>
    <property type="project" value="UniProtKB-KW"/>
</dbReference>
<dbReference type="InterPro" id="IPR001841">
    <property type="entry name" value="Znf_RING"/>
</dbReference>
<evidence type="ECO:0000256" key="2">
    <source>
        <dbReference type="SAM" id="MobiDB-lite"/>
    </source>
</evidence>
<name>A0AA40KB12_9PEZI</name>
<keyword evidence="5" id="KW-1185">Reference proteome</keyword>
<dbReference type="Proteomes" id="UP001172155">
    <property type="component" value="Unassembled WGS sequence"/>
</dbReference>
<feature type="region of interest" description="Disordered" evidence="2">
    <location>
        <begin position="1"/>
        <end position="34"/>
    </location>
</feature>
<dbReference type="EMBL" id="JAUKUD010000002">
    <property type="protein sequence ID" value="KAK0752087.1"/>
    <property type="molecule type" value="Genomic_DNA"/>
</dbReference>
<evidence type="ECO:0000256" key="1">
    <source>
        <dbReference type="PROSITE-ProRule" id="PRU00175"/>
    </source>
</evidence>
<proteinExistence type="predicted"/>
<keyword evidence="1" id="KW-0479">Metal-binding</keyword>
<evidence type="ECO:0000259" key="3">
    <source>
        <dbReference type="PROSITE" id="PS50089"/>
    </source>
</evidence>
<organism evidence="4 5">
    <name type="scientific">Schizothecium vesticola</name>
    <dbReference type="NCBI Taxonomy" id="314040"/>
    <lineage>
        <taxon>Eukaryota</taxon>
        <taxon>Fungi</taxon>
        <taxon>Dikarya</taxon>
        <taxon>Ascomycota</taxon>
        <taxon>Pezizomycotina</taxon>
        <taxon>Sordariomycetes</taxon>
        <taxon>Sordariomycetidae</taxon>
        <taxon>Sordariales</taxon>
        <taxon>Schizotheciaceae</taxon>
        <taxon>Schizothecium</taxon>
    </lineage>
</organism>
<evidence type="ECO:0000313" key="4">
    <source>
        <dbReference type="EMBL" id="KAK0752087.1"/>
    </source>
</evidence>
<reference evidence="4" key="1">
    <citation type="submission" date="2023-06" db="EMBL/GenBank/DDBJ databases">
        <title>Genome-scale phylogeny and comparative genomics of the fungal order Sordariales.</title>
        <authorList>
            <consortium name="Lawrence Berkeley National Laboratory"/>
            <person name="Hensen N."/>
            <person name="Bonometti L."/>
            <person name="Westerberg I."/>
            <person name="Brannstrom I.O."/>
            <person name="Guillou S."/>
            <person name="Cros-Aarteil S."/>
            <person name="Calhoun S."/>
            <person name="Haridas S."/>
            <person name="Kuo A."/>
            <person name="Mondo S."/>
            <person name="Pangilinan J."/>
            <person name="Riley R."/>
            <person name="LaButti K."/>
            <person name="Andreopoulos B."/>
            <person name="Lipzen A."/>
            <person name="Chen C."/>
            <person name="Yanf M."/>
            <person name="Daum C."/>
            <person name="Ng V."/>
            <person name="Clum A."/>
            <person name="Steindorff A."/>
            <person name="Ohm R."/>
            <person name="Martin F."/>
            <person name="Silar P."/>
            <person name="Natvig D."/>
            <person name="Lalanne C."/>
            <person name="Gautier V."/>
            <person name="Ament-velasquez S.L."/>
            <person name="Kruys A."/>
            <person name="Hutchinson M.I."/>
            <person name="Powell A.J."/>
            <person name="Barry K."/>
            <person name="Miller A.N."/>
            <person name="Grigoriev I.V."/>
            <person name="Debuchy R."/>
            <person name="Gladieux P."/>
            <person name="Thoren M.H."/>
            <person name="Johannesson H."/>
        </authorList>
    </citation>
    <scope>NUCLEOTIDE SEQUENCE</scope>
    <source>
        <strain evidence="4">SMH3187-1</strain>
    </source>
</reference>
<feature type="compositionally biased region" description="Basic residues" evidence="2">
    <location>
        <begin position="1"/>
        <end position="10"/>
    </location>
</feature>
<feature type="domain" description="RING-type" evidence="3">
    <location>
        <begin position="45"/>
        <end position="98"/>
    </location>
</feature>
<dbReference type="PROSITE" id="PS50089">
    <property type="entry name" value="ZF_RING_2"/>
    <property type="match status" value="1"/>
</dbReference>